<feature type="chain" id="PRO_5010364755" evidence="1">
    <location>
        <begin position="20"/>
        <end position="218"/>
    </location>
</feature>
<accession>A0A1I7JBM8</accession>
<name>A0A1I7JBM8_9BACT</name>
<reference evidence="3" key="1">
    <citation type="submission" date="2016-10" db="EMBL/GenBank/DDBJ databases">
        <authorList>
            <person name="Varghese N."/>
        </authorList>
    </citation>
    <scope>NUCLEOTIDE SEQUENCE [LARGE SCALE GENOMIC DNA]</scope>
    <source>
        <strain evidence="3">DSM 18820</strain>
    </source>
</reference>
<dbReference type="Proteomes" id="UP000182491">
    <property type="component" value="Unassembled WGS sequence"/>
</dbReference>
<keyword evidence="1" id="KW-0732">Signal</keyword>
<dbReference type="OrthoDB" id="914976at2"/>
<dbReference type="AlphaFoldDB" id="A0A1I7JBM8"/>
<proteinExistence type="predicted"/>
<dbReference type="RefSeq" id="WP_068838310.1">
    <property type="nucleotide sequence ID" value="NZ_BMXC01000003.1"/>
</dbReference>
<sequence>MKRICLLLLLALFCLQGHAQKTTRLKEVVVKPSVKKVVLGTRQQKADYGFGGSKEYPLFQTGYYIPAEGVAGFIDRIGLYIYHKHTFLEFISPAKEVLLYLYLPDSTGMPGKPLLPEPLLIKPKKNTYWHWVDVAQYNLPLPDKGIFAAVGWAKPTKGDTGPLVGMSNECKDCPFYIYRFMTEDNTWRRVEVSSQSQKEEEAFRQGLMVRLEVAMKEK</sequence>
<protein>
    <submittedName>
        <fullName evidence="2">Uncharacterized protein</fullName>
    </submittedName>
</protein>
<evidence type="ECO:0000313" key="3">
    <source>
        <dbReference type="Proteomes" id="UP000182491"/>
    </source>
</evidence>
<dbReference type="STRING" id="388950.GCA_001611675_02375"/>
<gene>
    <name evidence="2" type="ORF">SAMN04487941_2690</name>
</gene>
<evidence type="ECO:0000256" key="1">
    <source>
        <dbReference type="SAM" id="SignalP"/>
    </source>
</evidence>
<feature type="signal peptide" evidence="1">
    <location>
        <begin position="1"/>
        <end position="19"/>
    </location>
</feature>
<dbReference type="EMBL" id="FPCA01000003">
    <property type="protein sequence ID" value="SFU82617.1"/>
    <property type="molecule type" value="Genomic_DNA"/>
</dbReference>
<keyword evidence="3" id="KW-1185">Reference proteome</keyword>
<organism evidence="2 3">
    <name type="scientific">Pontibacter akesuensis</name>
    <dbReference type="NCBI Taxonomy" id="388950"/>
    <lineage>
        <taxon>Bacteria</taxon>
        <taxon>Pseudomonadati</taxon>
        <taxon>Bacteroidota</taxon>
        <taxon>Cytophagia</taxon>
        <taxon>Cytophagales</taxon>
        <taxon>Hymenobacteraceae</taxon>
        <taxon>Pontibacter</taxon>
    </lineage>
</organism>
<evidence type="ECO:0000313" key="2">
    <source>
        <dbReference type="EMBL" id="SFU82617.1"/>
    </source>
</evidence>